<evidence type="ECO:0000256" key="3">
    <source>
        <dbReference type="RuleBase" id="RU363129"/>
    </source>
</evidence>
<dbReference type="Proteomes" id="UP000828390">
    <property type="component" value="Unassembled WGS sequence"/>
</dbReference>
<dbReference type="Gene3D" id="3.40.50.11350">
    <property type="match status" value="1"/>
</dbReference>
<keyword evidence="2 3" id="KW-0808">Transferase</keyword>
<protein>
    <recommendedName>
        <fullName evidence="3">L-Fucosyltransferase</fullName>
        <ecNumber evidence="3">2.4.1.-</ecNumber>
    </recommendedName>
</protein>
<keyword evidence="3" id="KW-0325">Glycoprotein</keyword>
<evidence type="ECO:0000313" key="4">
    <source>
        <dbReference type="EMBL" id="KAH3807811.1"/>
    </source>
</evidence>
<dbReference type="EMBL" id="JAIWYP010000006">
    <property type="protein sequence ID" value="KAH3807811.1"/>
    <property type="molecule type" value="Genomic_DNA"/>
</dbReference>
<keyword evidence="3" id="KW-0333">Golgi apparatus</keyword>
<dbReference type="EC" id="2.4.1.-" evidence="3"/>
<evidence type="ECO:0000256" key="1">
    <source>
        <dbReference type="ARBA" id="ARBA00022676"/>
    </source>
</evidence>
<proteinExistence type="inferred from homology"/>
<keyword evidence="1 3" id="KW-0328">Glycosyltransferase</keyword>
<organism evidence="4 5">
    <name type="scientific">Dreissena polymorpha</name>
    <name type="common">Zebra mussel</name>
    <name type="synonym">Mytilus polymorpha</name>
    <dbReference type="NCBI Taxonomy" id="45954"/>
    <lineage>
        <taxon>Eukaryota</taxon>
        <taxon>Metazoa</taxon>
        <taxon>Spiralia</taxon>
        <taxon>Lophotrochozoa</taxon>
        <taxon>Mollusca</taxon>
        <taxon>Bivalvia</taxon>
        <taxon>Autobranchia</taxon>
        <taxon>Heteroconchia</taxon>
        <taxon>Euheterodonta</taxon>
        <taxon>Imparidentia</taxon>
        <taxon>Neoheterodontei</taxon>
        <taxon>Myida</taxon>
        <taxon>Dreissenoidea</taxon>
        <taxon>Dreissenidae</taxon>
        <taxon>Dreissena</taxon>
    </lineage>
</organism>
<keyword evidence="3" id="KW-0472">Membrane</keyword>
<dbReference type="CDD" id="cd11301">
    <property type="entry name" value="Fut1_Fut2_like"/>
    <property type="match status" value="1"/>
</dbReference>
<keyword evidence="3" id="KW-0735">Signal-anchor</keyword>
<sequence length="338" mass="38599">MARICSSKRKTLCLGVLVLSILQMLVYFISTRHIGNVHMQSGIQSTRYGDHLPMRNGTLSIAIYGRLGNQMFGYASILGLAYTMNLSNIVIDHLDGGDDLLSSFQLSNKMVSFCPIPLNAKHVDEMRCCAFDERLTMFSNKEDINVIGYLLSWKYFYNIDKHIRKEFTFVTSILSKAKQIKLDIASMFNDTSIFKNRTYIGVHIRRGDFLLESKIKFGHYPVSKDYIIHAIQLCTKMFGEDIIFVFCSDGIKWVKRNFSIFTNKWKMAFVEDNPAAVDMAVLSLCDHTIVTTGSFGWWAAWLAGGKTIISKQKAINGSYLSSQFAYPDYFYPDWIIIE</sequence>
<dbReference type="InterPro" id="IPR002516">
    <property type="entry name" value="Glyco_trans_11"/>
</dbReference>
<dbReference type="PANTHER" id="PTHR11927:SF9">
    <property type="entry name" value="L-FUCOSYLTRANSFERASE"/>
    <property type="match status" value="1"/>
</dbReference>
<dbReference type="AlphaFoldDB" id="A0A9D4G0D7"/>
<evidence type="ECO:0000313" key="5">
    <source>
        <dbReference type="Proteomes" id="UP000828390"/>
    </source>
</evidence>
<reference evidence="4" key="2">
    <citation type="submission" date="2020-11" db="EMBL/GenBank/DDBJ databases">
        <authorList>
            <person name="McCartney M.A."/>
            <person name="Auch B."/>
            <person name="Kono T."/>
            <person name="Mallez S."/>
            <person name="Becker A."/>
            <person name="Gohl D.M."/>
            <person name="Silverstein K.A.T."/>
            <person name="Koren S."/>
            <person name="Bechman K.B."/>
            <person name="Herman A."/>
            <person name="Abrahante J.E."/>
            <person name="Garbe J."/>
        </authorList>
    </citation>
    <scope>NUCLEOTIDE SEQUENCE</scope>
    <source>
        <strain evidence="4">Duluth1</strain>
        <tissue evidence="4">Whole animal</tissue>
    </source>
</reference>
<dbReference type="GO" id="GO:0032580">
    <property type="term" value="C:Golgi cisterna membrane"/>
    <property type="evidence" value="ECO:0007669"/>
    <property type="project" value="UniProtKB-SubCell"/>
</dbReference>
<comment type="similarity">
    <text evidence="3">Belongs to the glycosyltransferase 11 family.</text>
</comment>
<keyword evidence="5" id="KW-1185">Reference proteome</keyword>
<dbReference type="Pfam" id="PF01531">
    <property type="entry name" value="Glyco_transf_11"/>
    <property type="match status" value="1"/>
</dbReference>
<evidence type="ECO:0000256" key="2">
    <source>
        <dbReference type="ARBA" id="ARBA00022679"/>
    </source>
</evidence>
<dbReference type="GO" id="GO:0005975">
    <property type="term" value="P:carbohydrate metabolic process"/>
    <property type="evidence" value="ECO:0007669"/>
    <property type="project" value="InterPro"/>
</dbReference>
<gene>
    <name evidence="4" type="ORF">DPMN_136159</name>
</gene>
<comment type="caution">
    <text evidence="4">The sequence shown here is derived from an EMBL/GenBank/DDBJ whole genome shotgun (WGS) entry which is preliminary data.</text>
</comment>
<comment type="subcellular location">
    <subcellularLocation>
        <location evidence="3">Golgi apparatus</location>
        <location evidence="3">Golgi stack membrane</location>
        <topology evidence="3">Single-pass type II membrane protein</topology>
    </subcellularLocation>
</comment>
<keyword evidence="3" id="KW-0812">Transmembrane</keyword>
<accession>A0A9D4G0D7</accession>
<keyword evidence="3" id="KW-1133">Transmembrane helix</keyword>
<reference evidence="4" key="1">
    <citation type="journal article" date="2019" name="bioRxiv">
        <title>The Genome of the Zebra Mussel, Dreissena polymorpha: A Resource for Invasive Species Research.</title>
        <authorList>
            <person name="McCartney M.A."/>
            <person name="Auch B."/>
            <person name="Kono T."/>
            <person name="Mallez S."/>
            <person name="Zhang Y."/>
            <person name="Obille A."/>
            <person name="Becker A."/>
            <person name="Abrahante J.E."/>
            <person name="Garbe J."/>
            <person name="Badalamenti J.P."/>
            <person name="Herman A."/>
            <person name="Mangelson H."/>
            <person name="Liachko I."/>
            <person name="Sullivan S."/>
            <person name="Sone E.D."/>
            <person name="Koren S."/>
            <person name="Silverstein K.A.T."/>
            <person name="Beckman K.B."/>
            <person name="Gohl D.M."/>
        </authorList>
    </citation>
    <scope>NUCLEOTIDE SEQUENCE</scope>
    <source>
        <strain evidence="4">Duluth1</strain>
        <tissue evidence="4">Whole animal</tissue>
    </source>
</reference>
<dbReference type="PANTHER" id="PTHR11927">
    <property type="entry name" value="GALACTOSIDE 2-L-FUCOSYLTRANSFERASE"/>
    <property type="match status" value="1"/>
</dbReference>
<comment type="pathway">
    <text evidence="3">Protein modification; protein glycosylation.</text>
</comment>
<name>A0A9D4G0D7_DREPO</name>
<feature type="transmembrane region" description="Helical" evidence="3">
    <location>
        <begin position="12"/>
        <end position="30"/>
    </location>
</feature>
<dbReference type="GO" id="GO:0008107">
    <property type="term" value="F:galactoside 2-alpha-L-fucosyltransferase activity"/>
    <property type="evidence" value="ECO:0007669"/>
    <property type="project" value="InterPro"/>
</dbReference>